<dbReference type="InterPro" id="IPR001787">
    <property type="entry name" value="Ribosomal_bL21"/>
</dbReference>
<dbReference type="GO" id="GO:0005840">
    <property type="term" value="C:ribosome"/>
    <property type="evidence" value="ECO:0007669"/>
    <property type="project" value="UniProtKB-KW"/>
</dbReference>
<dbReference type="EMBL" id="CWGJ01000025">
    <property type="protein sequence ID" value="CRX38978.1"/>
    <property type="molecule type" value="Genomic_DNA"/>
</dbReference>
<reference evidence="9" key="1">
    <citation type="submission" date="2015-06" db="EMBL/GenBank/DDBJ databases">
        <authorList>
            <person name="Bertelli C."/>
        </authorList>
    </citation>
    <scope>NUCLEOTIDE SEQUENCE [LARGE SCALE GENOMIC DNA]</scope>
    <source>
        <strain evidence="9">CRIB-30</strain>
    </source>
</reference>
<dbReference type="Pfam" id="PF00829">
    <property type="entry name" value="Ribosomal_L21p"/>
    <property type="match status" value="1"/>
</dbReference>
<keyword evidence="3 6" id="KW-0694">RNA-binding</keyword>
<dbReference type="InterPro" id="IPR028909">
    <property type="entry name" value="bL21-like"/>
</dbReference>
<dbReference type="InterPro" id="IPR036164">
    <property type="entry name" value="bL21-like_sf"/>
</dbReference>
<dbReference type="NCBIfam" id="TIGR00061">
    <property type="entry name" value="L21"/>
    <property type="match status" value="1"/>
</dbReference>
<gene>
    <name evidence="6 8" type="primary">rplU</name>
    <name evidence="8" type="ORF">ELAC_1651</name>
</gene>
<dbReference type="OrthoDB" id="9813334at2"/>
<dbReference type="GO" id="GO:0003735">
    <property type="term" value="F:structural constituent of ribosome"/>
    <property type="evidence" value="ECO:0007669"/>
    <property type="project" value="InterPro"/>
</dbReference>
<comment type="similarity">
    <text evidence="1 6 7">Belongs to the bacterial ribosomal protein bL21 family.</text>
</comment>
<evidence type="ECO:0000313" key="8">
    <source>
        <dbReference type="EMBL" id="CRX38978.1"/>
    </source>
</evidence>
<dbReference type="PANTHER" id="PTHR21349">
    <property type="entry name" value="50S RIBOSOMAL PROTEIN L21"/>
    <property type="match status" value="1"/>
</dbReference>
<evidence type="ECO:0000256" key="6">
    <source>
        <dbReference type="HAMAP-Rule" id="MF_01363"/>
    </source>
</evidence>
<evidence type="ECO:0000256" key="7">
    <source>
        <dbReference type="RuleBase" id="RU000562"/>
    </source>
</evidence>
<dbReference type="AlphaFoldDB" id="A0A0H5DRW7"/>
<evidence type="ECO:0000313" key="9">
    <source>
        <dbReference type="Proteomes" id="UP000220251"/>
    </source>
</evidence>
<evidence type="ECO:0000256" key="4">
    <source>
        <dbReference type="ARBA" id="ARBA00022980"/>
    </source>
</evidence>
<keyword evidence="5 6" id="KW-0687">Ribonucleoprotein</keyword>
<protein>
    <recommendedName>
        <fullName evidence="6">Large ribosomal subunit protein bL21</fullName>
    </recommendedName>
</protein>
<dbReference type="HAMAP" id="MF_01363">
    <property type="entry name" value="Ribosomal_bL21"/>
    <property type="match status" value="1"/>
</dbReference>
<evidence type="ECO:0000256" key="2">
    <source>
        <dbReference type="ARBA" id="ARBA00022730"/>
    </source>
</evidence>
<dbReference type="GO" id="GO:0006412">
    <property type="term" value="P:translation"/>
    <property type="evidence" value="ECO:0007669"/>
    <property type="project" value="UniProtKB-UniRule"/>
</dbReference>
<dbReference type="Proteomes" id="UP000220251">
    <property type="component" value="Unassembled WGS sequence"/>
</dbReference>
<dbReference type="PANTHER" id="PTHR21349:SF0">
    <property type="entry name" value="LARGE RIBOSOMAL SUBUNIT PROTEIN BL21M"/>
    <property type="match status" value="1"/>
</dbReference>
<dbReference type="InterPro" id="IPR018258">
    <property type="entry name" value="Ribosomal_bL21_CS"/>
</dbReference>
<dbReference type="SUPFAM" id="SSF141091">
    <property type="entry name" value="L21p-like"/>
    <property type="match status" value="1"/>
</dbReference>
<keyword evidence="2 6" id="KW-0699">rRNA-binding</keyword>
<dbReference type="GO" id="GO:0019843">
    <property type="term" value="F:rRNA binding"/>
    <property type="evidence" value="ECO:0007669"/>
    <property type="project" value="UniProtKB-UniRule"/>
</dbReference>
<dbReference type="GO" id="GO:0005737">
    <property type="term" value="C:cytoplasm"/>
    <property type="evidence" value="ECO:0007669"/>
    <property type="project" value="UniProtKB-ARBA"/>
</dbReference>
<dbReference type="PROSITE" id="PS01169">
    <property type="entry name" value="RIBOSOMAL_L21"/>
    <property type="match status" value="1"/>
</dbReference>
<accession>A0A0H5DRW7</accession>
<dbReference type="RefSeq" id="WP_098038839.1">
    <property type="nucleotide sequence ID" value="NZ_CWGJ01000025.1"/>
</dbReference>
<evidence type="ECO:0000256" key="3">
    <source>
        <dbReference type="ARBA" id="ARBA00022884"/>
    </source>
</evidence>
<dbReference type="GO" id="GO:1990904">
    <property type="term" value="C:ribonucleoprotein complex"/>
    <property type="evidence" value="ECO:0007669"/>
    <property type="project" value="UniProtKB-KW"/>
</dbReference>
<comment type="subunit">
    <text evidence="6">Part of the 50S ribosomal subunit. Contacts protein L20.</text>
</comment>
<sequence length="104" mass="11656">MYAIIKTGSKQYKVAKGDIINVELLEGAKGDSVEFGDVLFVFDGKEHQVGAPHVTGFAVKGELMGETKGEKLTSMKYKPRKRQNHKFGHRQTYSKIKITDIAKR</sequence>
<comment type="function">
    <text evidence="6 7">This protein binds to 23S rRNA in the presence of protein L20.</text>
</comment>
<evidence type="ECO:0000256" key="1">
    <source>
        <dbReference type="ARBA" id="ARBA00008563"/>
    </source>
</evidence>
<evidence type="ECO:0000256" key="5">
    <source>
        <dbReference type="ARBA" id="ARBA00023274"/>
    </source>
</evidence>
<keyword evidence="9" id="KW-1185">Reference proteome</keyword>
<proteinExistence type="inferred from homology"/>
<name>A0A0H5DRW7_9BACT</name>
<keyword evidence="4 6" id="KW-0689">Ribosomal protein</keyword>
<organism evidence="8 9">
    <name type="scientific">Estrella lausannensis</name>
    <dbReference type="NCBI Taxonomy" id="483423"/>
    <lineage>
        <taxon>Bacteria</taxon>
        <taxon>Pseudomonadati</taxon>
        <taxon>Chlamydiota</taxon>
        <taxon>Chlamydiia</taxon>
        <taxon>Parachlamydiales</taxon>
        <taxon>Candidatus Criblamydiaceae</taxon>
        <taxon>Estrella</taxon>
    </lineage>
</organism>